<sequence>DFDEEQEIIYDNEIIMPNDSPSDSLLYTDQTDAFRGEGSSSLSLSLSQLNDIPIESHHVQNGHRSLALGEYDYQEEHQHDVLGLPPRPKYNGHSPSSSFYPNGCRRTNGRRYANEYAAGSSNSNYYADHLLSPNDMSLYDSHPSAFSIPVPSHSNQQLSFVKSSQTASTTATLPARYQRQPRRKKNADQNSVEFFLKQINGRQPTETTTSIGAIYEQARQMINPDDDVQHFQSTLISVVREQLGVPEPVEIERKTTKKPKNRKNGVHSNFMDSTIANCAPAPSSYSDLDHSVSLNPQN</sequence>
<feature type="non-terminal residue" evidence="2">
    <location>
        <position position="1"/>
    </location>
</feature>
<name>A0AAV5UHF1_9BILA</name>
<dbReference type="EMBL" id="BTSX01000006">
    <property type="protein sequence ID" value="GMT05727.1"/>
    <property type="molecule type" value="Genomic_DNA"/>
</dbReference>
<accession>A0AAV5UHF1</accession>
<feature type="compositionally biased region" description="Basic residues" evidence="1">
    <location>
        <begin position="255"/>
        <end position="265"/>
    </location>
</feature>
<feature type="region of interest" description="Disordered" evidence="1">
    <location>
        <begin position="254"/>
        <end position="298"/>
    </location>
</feature>
<dbReference type="Proteomes" id="UP001432027">
    <property type="component" value="Unassembled WGS sequence"/>
</dbReference>
<comment type="caution">
    <text evidence="2">The sequence shown here is derived from an EMBL/GenBank/DDBJ whole genome shotgun (WGS) entry which is preliminary data.</text>
</comment>
<gene>
    <name evidence="2" type="ORF">PENTCL1PPCAC_27901</name>
</gene>
<proteinExistence type="predicted"/>
<protein>
    <submittedName>
        <fullName evidence="2">Uncharacterized protein</fullName>
    </submittedName>
</protein>
<feature type="compositionally biased region" description="Polar residues" evidence="1">
    <location>
        <begin position="266"/>
        <end position="276"/>
    </location>
</feature>
<evidence type="ECO:0000313" key="3">
    <source>
        <dbReference type="Proteomes" id="UP001432027"/>
    </source>
</evidence>
<feature type="region of interest" description="Disordered" evidence="1">
    <location>
        <begin position="83"/>
        <end position="106"/>
    </location>
</feature>
<evidence type="ECO:0000313" key="2">
    <source>
        <dbReference type="EMBL" id="GMT05727.1"/>
    </source>
</evidence>
<reference evidence="2" key="1">
    <citation type="submission" date="2023-10" db="EMBL/GenBank/DDBJ databases">
        <title>Genome assembly of Pristionchus species.</title>
        <authorList>
            <person name="Yoshida K."/>
            <person name="Sommer R.J."/>
        </authorList>
    </citation>
    <scope>NUCLEOTIDE SEQUENCE</scope>
    <source>
        <strain evidence="2">RS0144</strain>
    </source>
</reference>
<organism evidence="2 3">
    <name type="scientific">Pristionchus entomophagus</name>
    <dbReference type="NCBI Taxonomy" id="358040"/>
    <lineage>
        <taxon>Eukaryota</taxon>
        <taxon>Metazoa</taxon>
        <taxon>Ecdysozoa</taxon>
        <taxon>Nematoda</taxon>
        <taxon>Chromadorea</taxon>
        <taxon>Rhabditida</taxon>
        <taxon>Rhabditina</taxon>
        <taxon>Diplogasteromorpha</taxon>
        <taxon>Diplogasteroidea</taxon>
        <taxon>Neodiplogasteridae</taxon>
        <taxon>Pristionchus</taxon>
    </lineage>
</organism>
<keyword evidence="3" id="KW-1185">Reference proteome</keyword>
<evidence type="ECO:0000256" key="1">
    <source>
        <dbReference type="SAM" id="MobiDB-lite"/>
    </source>
</evidence>
<dbReference type="AlphaFoldDB" id="A0AAV5UHF1"/>